<dbReference type="PIRSF" id="PIRSF005610">
    <property type="entry name" value="SirB"/>
    <property type="match status" value="1"/>
</dbReference>
<dbReference type="InterPro" id="IPR007360">
    <property type="entry name" value="SirB"/>
</dbReference>
<dbReference type="AlphaFoldDB" id="A0A158SWG8"/>
<feature type="transmembrane region" description="Helical" evidence="1">
    <location>
        <begin position="52"/>
        <end position="72"/>
    </location>
</feature>
<comment type="caution">
    <text evidence="2">The sequence shown here is derived from an EMBL/GenBank/DDBJ whole genome shotgun (WGS) entry which is preliminary data.</text>
</comment>
<feature type="transmembrane region" description="Helical" evidence="1">
    <location>
        <begin position="78"/>
        <end position="95"/>
    </location>
</feature>
<reference evidence="2 3" key="1">
    <citation type="submission" date="2014-05" db="EMBL/GenBank/DDBJ databases">
        <title>Methylome analysis of the phasevarions of Haemophilus influenzae.</title>
        <authorList>
            <person name="Atack J.M."/>
            <person name="Fox K.L."/>
            <person name="Power P.M."/>
            <person name="Clark T."/>
            <person name="Jurcisek J."/>
            <person name="Korlach J."/>
            <person name="Bakaletz L.O."/>
            <person name="Jennings M.P."/>
        </authorList>
    </citation>
    <scope>NUCLEOTIDE SEQUENCE [LARGE SCALE GENOMIC DNA]</scope>
    <source>
        <strain evidence="2 3">1209</strain>
    </source>
</reference>
<proteinExistence type="predicted"/>
<dbReference type="PANTHER" id="PTHR39594:SF1">
    <property type="entry name" value="PROTEIN YCHQ"/>
    <property type="match status" value="1"/>
</dbReference>
<organism evidence="2 3">
    <name type="scientific">Haemophilus influenzae</name>
    <dbReference type="NCBI Taxonomy" id="727"/>
    <lineage>
        <taxon>Bacteria</taxon>
        <taxon>Pseudomonadati</taxon>
        <taxon>Pseudomonadota</taxon>
        <taxon>Gammaproteobacteria</taxon>
        <taxon>Pasteurellales</taxon>
        <taxon>Pasteurellaceae</taxon>
        <taxon>Haemophilus</taxon>
    </lineage>
</organism>
<dbReference type="PANTHER" id="PTHR39594">
    <property type="entry name" value="PROTEIN YCHQ"/>
    <property type="match status" value="1"/>
</dbReference>
<evidence type="ECO:0000313" key="2">
    <source>
        <dbReference type="EMBL" id="KIS35212.1"/>
    </source>
</evidence>
<dbReference type="GO" id="GO:0005886">
    <property type="term" value="C:plasma membrane"/>
    <property type="evidence" value="ECO:0007669"/>
    <property type="project" value="TreeGrafter"/>
</dbReference>
<evidence type="ECO:0000313" key="3">
    <source>
        <dbReference type="Proteomes" id="UP000050700"/>
    </source>
</evidence>
<gene>
    <name evidence="2" type="ORF">NTHI1209_00816</name>
</gene>
<dbReference type="PATRIC" id="fig|727.582.peg.748"/>
<dbReference type="Proteomes" id="UP000050700">
    <property type="component" value="Unassembled WGS sequence"/>
</dbReference>
<sequence>MNFDRTFLTFLGVIMLVHLHIFFAFLSLALLVIRGAMQLNGKNWRSIKLLKILPHLSDTLLIVSGVVILYLFAFGIEWWLVAKFALLILYILFAAKFFSKKVSQPKSIFFWLACVSFIGAMLIAYLK</sequence>
<dbReference type="EMBL" id="JMQP01000002">
    <property type="protein sequence ID" value="KIS35212.1"/>
    <property type="molecule type" value="Genomic_DNA"/>
</dbReference>
<accession>A0A158SWG8</accession>
<keyword evidence="1" id="KW-0472">Membrane</keyword>
<feature type="transmembrane region" description="Helical" evidence="1">
    <location>
        <begin position="107"/>
        <end position="126"/>
    </location>
</feature>
<feature type="transmembrane region" description="Helical" evidence="1">
    <location>
        <begin position="6"/>
        <end position="31"/>
    </location>
</feature>
<evidence type="ECO:0000256" key="1">
    <source>
        <dbReference type="SAM" id="Phobius"/>
    </source>
</evidence>
<name>A0A158SWG8_HAEIF</name>
<protein>
    <submittedName>
        <fullName evidence="2">Invasion gene expression up-regulator, SirB</fullName>
    </submittedName>
</protein>
<keyword evidence="1" id="KW-1133">Transmembrane helix</keyword>
<keyword evidence="1" id="KW-0812">Transmembrane</keyword>
<dbReference type="Pfam" id="PF04247">
    <property type="entry name" value="SirB"/>
    <property type="match status" value="1"/>
</dbReference>